<keyword evidence="2" id="KW-1185">Reference proteome</keyword>
<dbReference type="InParanoid" id="D3B2L2"/>
<dbReference type="EMBL" id="ADBJ01000010">
    <property type="protein sequence ID" value="EFA83560.1"/>
    <property type="molecule type" value="Genomic_DNA"/>
</dbReference>
<evidence type="ECO:0000313" key="1">
    <source>
        <dbReference type="EMBL" id="EFA83560.1"/>
    </source>
</evidence>
<sequence length="277" mass="32447">MTVIVTPVEIEIIPNTLKLNHTSNLNRMSLSFDINLDCHPGFVGKEFNISVWLKRNQLVEKESIFNRDMISEKGVKTITISLVDVQFSDESMFKIISSMEYQYIATGVKYDGQLTFRMVVEDGILGLENPYEGKHSIGHCYYRYDDDGFWDALNTYSIESLCWYFYEERYRYFNLGEQRFSLKKNPKPPTIEQFADIVCFKASKSFNDQDNIGYNLELGSKDFKNFNQIGYNTHELLEIIKLGYQHFLDLNPIEKGNQDPLGQREYSLNMDQFTIYF</sequence>
<dbReference type="AlphaFoldDB" id="D3B2L2"/>
<reference evidence="1 2" key="1">
    <citation type="journal article" date="2011" name="Genome Res.">
        <title>Phylogeny-wide analysis of social amoeba genomes highlights ancient origins for complex intercellular communication.</title>
        <authorList>
            <person name="Heidel A.J."/>
            <person name="Lawal H.M."/>
            <person name="Felder M."/>
            <person name="Schilde C."/>
            <person name="Helps N.R."/>
            <person name="Tunggal B."/>
            <person name="Rivero F."/>
            <person name="John U."/>
            <person name="Schleicher M."/>
            <person name="Eichinger L."/>
            <person name="Platzer M."/>
            <person name="Noegel A.A."/>
            <person name="Schaap P."/>
            <person name="Gloeckner G."/>
        </authorList>
    </citation>
    <scope>NUCLEOTIDE SEQUENCE [LARGE SCALE GENOMIC DNA]</scope>
    <source>
        <strain evidence="2">ATCC 26659 / Pp 5 / PN500</strain>
    </source>
</reference>
<dbReference type="RefSeq" id="XP_020435677.1">
    <property type="nucleotide sequence ID" value="XM_020573605.1"/>
</dbReference>
<dbReference type="GeneID" id="31358149"/>
<organism evidence="1 2">
    <name type="scientific">Heterostelium pallidum (strain ATCC 26659 / Pp 5 / PN500)</name>
    <name type="common">Cellular slime mold</name>
    <name type="synonym">Polysphondylium pallidum</name>
    <dbReference type="NCBI Taxonomy" id="670386"/>
    <lineage>
        <taxon>Eukaryota</taxon>
        <taxon>Amoebozoa</taxon>
        <taxon>Evosea</taxon>
        <taxon>Eumycetozoa</taxon>
        <taxon>Dictyostelia</taxon>
        <taxon>Acytosteliales</taxon>
        <taxon>Acytosteliaceae</taxon>
        <taxon>Heterostelium</taxon>
    </lineage>
</organism>
<gene>
    <name evidence="1" type="ORF">PPL_02626</name>
</gene>
<protein>
    <submittedName>
        <fullName evidence="1">Uncharacterized protein</fullName>
    </submittedName>
</protein>
<accession>D3B2L2</accession>
<comment type="caution">
    <text evidence="1">The sequence shown here is derived from an EMBL/GenBank/DDBJ whole genome shotgun (WGS) entry which is preliminary data.</text>
</comment>
<dbReference type="Proteomes" id="UP000001396">
    <property type="component" value="Unassembled WGS sequence"/>
</dbReference>
<evidence type="ECO:0000313" key="2">
    <source>
        <dbReference type="Proteomes" id="UP000001396"/>
    </source>
</evidence>
<name>D3B2L2_HETP5</name>
<proteinExistence type="predicted"/>